<evidence type="ECO:0000313" key="2">
    <source>
        <dbReference type="Proteomes" id="UP000001861"/>
    </source>
</evidence>
<reference evidence="1 2" key="1">
    <citation type="journal article" date="2010" name="Proc. Natl. Acad. Sci. U.S.A.">
        <title>Insights into evolution of multicellular fungi from the assembled chromosomes of the mushroom Coprinopsis cinerea (Coprinus cinereus).</title>
        <authorList>
            <person name="Stajich J.E."/>
            <person name="Wilke S.K."/>
            <person name="Ahren D."/>
            <person name="Au C.H."/>
            <person name="Birren B.W."/>
            <person name="Borodovsky M."/>
            <person name="Burns C."/>
            <person name="Canback B."/>
            <person name="Casselton L.A."/>
            <person name="Cheng C.K."/>
            <person name="Deng J."/>
            <person name="Dietrich F.S."/>
            <person name="Fargo D.C."/>
            <person name="Farman M.L."/>
            <person name="Gathman A.C."/>
            <person name="Goldberg J."/>
            <person name="Guigo R."/>
            <person name="Hoegger P.J."/>
            <person name="Hooker J.B."/>
            <person name="Huggins A."/>
            <person name="James T.Y."/>
            <person name="Kamada T."/>
            <person name="Kilaru S."/>
            <person name="Kodira C."/>
            <person name="Kues U."/>
            <person name="Kupfer D."/>
            <person name="Kwan H.S."/>
            <person name="Lomsadze A."/>
            <person name="Li W."/>
            <person name="Lilly W.W."/>
            <person name="Ma L.J."/>
            <person name="Mackey A.J."/>
            <person name="Manning G."/>
            <person name="Martin F."/>
            <person name="Muraguchi H."/>
            <person name="Natvig D.O."/>
            <person name="Palmerini H."/>
            <person name="Ramesh M.A."/>
            <person name="Rehmeyer C.J."/>
            <person name="Roe B.A."/>
            <person name="Shenoy N."/>
            <person name="Stanke M."/>
            <person name="Ter-Hovhannisyan V."/>
            <person name="Tunlid A."/>
            <person name="Velagapudi R."/>
            <person name="Vision T.J."/>
            <person name="Zeng Q."/>
            <person name="Zolan M.E."/>
            <person name="Pukkila P.J."/>
        </authorList>
    </citation>
    <scope>NUCLEOTIDE SEQUENCE [LARGE SCALE GENOMIC DNA]</scope>
    <source>
        <strain evidence="2">Okayama-7 / 130 / ATCC MYA-4618 / FGSC 9003</strain>
    </source>
</reference>
<dbReference type="GeneID" id="6017875"/>
<comment type="caution">
    <text evidence="1">The sequence shown here is derived from an EMBL/GenBank/DDBJ whole genome shotgun (WGS) entry which is preliminary data.</text>
</comment>
<sequence>MSRQAEWSRRLPISIPAGCVTALIADYFETLPCEVELIWLDEWTALKDLQGRVCSSRSNPIHSCLCPGKPESNSGNLLIASVGISPLRLPGKACLPIPLKDPVVLTLPFVLILVEKMTISAASLAYNILAPGRYHHLLIITLSNRLVLHVRHQAKKGPSNLDVSINVDGGNLEIIYKSRQEGQIC</sequence>
<organism evidence="1 2">
    <name type="scientific">Coprinopsis cinerea (strain Okayama-7 / 130 / ATCC MYA-4618 / FGSC 9003)</name>
    <name type="common">Inky cap fungus</name>
    <name type="synonym">Hormographiella aspergillata</name>
    <dbReference type="NCBI Taxonomy" id="240176"/>
    <lineage>
        <taxon>Eukaryota</taxon>
        <taxon>Fungi</taxon>
        <taxon>Dikarya</taxon>
        <taxon>Basidiomycota</taxon>
        <taxon>Agaricomycotina</taxon>
        <taxon>Agaricomycetes</taxon>
        <taxon>Agaricomycetidae</taxon>
        <taxon>Agaricales</taxon>
        <taxon>Agaricineae</taxon>
        <taxon>Psathyrellaceae</taxon>
        <taxon>Coprinopsis</taxon>
    </lineage>
</organism>
<dbReference type="Proteomes" id="UP000001861">
    <property type="component" value="Unassembled WGS sequence"/>
</dbReference>
<proteinExistence type="predicted"/>
<keyword evidence="2" id="KW-1185">Reference proteome</keyword>
<dbReference type="RefSeq" id="XP_001841198.2">
    <property type="nucleotide sequence ID" value="XM_001841146.2"/>
</dbReference>
<dbReference type="EMBL" id="AACS02000002">
    <property type="protein sequence ID" value="EAU80628.2"/>
    <property type="molecule type" value="Genomic_DNA"/>
</dbReference>
<dbReference type="AlphaFoldDB" id="A8PGE5"/>
<name>A8PGE5_COPC7</name>
<dbReference type="InParanoid" id="A8PGE5"/>
<dbReference type="KEGG" id="cci:CC1G_10195"/>
<protein>
    <submittedName>
        <fullName evidence="1">Uncharacterized protein</fullName>
    </submittedName>
</protein>
<dbReference type="VEuPathDB" id="FungiDB:CC1G_10195"/>
<evidence type="ECO:0000313" key="1">
    <source>
        <dbReference type="EMBL" id="EAU80628.2"/>
    </source>
</evidence>
<accession>A8PGE5</accession>
<dbReference type="HOGENOM" id="CLU_1461236_0_0_1"/>
<gene>
    <name evidence="1" type="ORF">CC1G_10195</name>
</gene>